<proteinExistence type="predicted"/>
<evidence type="ECO:0000313" key="3">
    <source>
        <dbReference type="Proteomes" id="UP000284416"/>
    </source>
</evidence>
<dbReference type="EMBL" id="QWEG01000001">
    <property type="protein sequence ID" value="RHW43465.1"/>
    <property type="molecule type" value="Genomic_DNA"/>
</dbReference>
<evidence type="ECO:0000313" key="2">
    <source>
        <dbReference type="EMBL" id="RHW43465.1"/>
    </source>
</evidence>
<dbReference type="Proteomes" id="UP000284416">
    <property type="component" value="Unassembled WGS sequence"/>
</dbReference>
<keyword evidence="3" id="KW-1185">Reference proteome</keyword>
<dbReference type="InterPro" id="IPR011528">
    <property type="entry name" value="NERD"/>
</dbReference>
<comment type="caution">
    <text evidence="2">The sequence shown here is derived from an EMBL/GenBank/DDBJ whole genome shotgun (WGS) entry which is preliminary data.</text>
</comment>
<organism evidence="2 3">
    <name type="scientific">Neobacillus notoginsengisoli</name>
    <dbReference type="NCBI Taxonomy" id="1578198"/>
    <lineage>
        <taxon>Bacteria</taxon>
        <taxon>Bacillati</taxon>
        <taxon>Bacillota</taxon>
        <taxon>Bacilli</taxon>
        <taxon>Bacillales</taxon>
        <taxon>Bacillaceae</taxon>
        <taxon>Neobacillus</taxon>
    </lineage>
</organism>
<dbReference type="Pfam" id="PF08378">
    <property type="entry name" value="NERD"/>
    <property type="match status" value="1"/>
</dbReference>
<evidence type="ECO:0000259" key="1">
    <source>
        <dbReference type="Pfam" id="PF08378"/>
    </source>
</evidence>
<protein>
    <recommendedName>
        <fullName evidence="1">NERD domain-containing protein</fullName>
    </recommendedName>
</protein>
<feature type="domain" description="NERD" evidence="1">
    <location>
        <begin position="54"/>
        <end position="135"/>
    </location>
</feature>
<dbReference type="OrthoDB" id="1934325at2"/>
<accession>A0A417Z057</accession>
<reference evidence="2 3" key="1">
    <citation type="journal article" date="2017" name="Int. J. Syst. Evol. Microbiol.">
        <title>Bacillus notoginsengisoli sp. nov., a novel bacterium isolated from the rhizosphere of Panax notoginseng.</title>
        <authorList>
            <person name="Zhang M.Y."/>
            <person name="Cheng J."/>
            <person name="Cai Y."/>
            <person name="Zhang T.Y."/>
            <person name="Wu Y.Y."/>
            <person name="Manikprabhu D."/>
            <person name="Li W.J."/>
            <person name="Zhang Y.X."/>
        </authorList>
    </citation>
    <scope>NUCLEOTIDE SEQUENCE [LARGE SCALE GENOMIC DNA]</scope>
    <source>
        <strain evidence="2 3">JCM 30743</strain>
    </source>
</reference>
<name>A0A417Z057_9BACI</name>
<gene>
    <name evidence="2" type="ORF">D1B31_02050</name>
</gene>
<sequence>MLAEIYSKISKSGSNLSERLEDKLTGDFFGTIRYLPFELGLKQVLTTTDFTHKQAEQKWMKFIEKEKGFATQIEFWYRDDEGEIDLLITTEKMIIGIEVKYLSGISSEDHSEEIAIDYRESVHQLARYSRMIERLSKGRKSYLLFLAPYDMMNQVKKKVLERPIIAPTVEIGFISWQDIHESLLTLDISNIEIGPQRIIKDLRALLKIKGLMQFNGFNSPVFLQLVTKEAYSFNGEYFINQTAFNWPSKFIKEDEKYVYNYSN</sequence>
<dbReference type="AlphaFoldDB" id="A0A417Z057"/>